<gene>
    <name evidence="1" type="ORF">TcWFU_006138</name>
</gene>
<evidence type="ECO:0000313" key="1">
    <source>
        <dbReference type="EMBL" id="KAL5105229.1"/>
    </source>
</evidence>
<proteinExistence type="predicted"/>
<evidence type="ECO:0000313" key="2">
    <source>
        <dbReference type="Proteomes" id="UP001651158"/>
    </source>
</evidence>
<accession>A0ABR4Q6I0</accession>
<comment type="caution">
    <text evidence="1">The sequence shown here is derived from an EMBL/GenBank/DDBJ whole genome shotgun (WGS) entry which is preliminary data.</text>
</comment>
<name>A0ABR4Q6I0_9CEST</name>
<dbReference type="Proteomes" id="UP001651158">
    <property type="component" value="Unassembled WGS sequence"/>
</dbReference>
<sequence length="105" mass="11674">MYAIVSGITKLMVKQVCFVVFTAMIFYSQFSSATPLEGEDLVTLLVCRACEEAFPSSACLGSQEIQNTCLQSFLEEEDLFSQVSKRRGFIGKRDAGLQKRRGFIG</sequence>
<keyword evidence="2" id="KW-1185">Reference proteome</keyword>
<protein>
    <submittedName>
        <fullName evidence="1">Uncharacterized protein</fullName>
    </submittedName>
</protein>
<dbReference type="EMBL" id="JAKROA010000009">
    <property type="protein sequence ID" value="KAL5105229.1"/>
    <property type="molecule type" value="Genomic_DNA"/>
</dbReference>
<organism evidence="1 2">
    <name type="scientific">Taenia crassiceps</name>
    <dbReference type="NCBI Taxonomy" id="6207"/>
    <lineage>
        <taxon>Eukaryota</taxon>
        <taxon>Metazoa</taxon>
        <taxon>Spiralia</taxon>
        <taxon>Lophotrochozoa</taxon>
        <taxon>Platyhelminthes</taxon>
        <taxon>Cestoda</taxon>
        <taxon>Eucestoda</taxon>
        <taxon>Cyclophyllidea</taxon>
        <taxon>Taeniidae</taxon>
        <taxon>Taenia</taxon>
    </lineage>
</organism>
<reference evidence="1 2" key="1">
    <citation type="journal article" date="2022" name="Front. Cell. Infect. Microbiol.">
        <title>The Genomes of Two Strains of Taenia crassiceps the Animal Model for the Study of Human Cysticercosis.</title>
        <authorList>
            <person name="Bobes R.J."/>
            <person name="Estrada K."/>
            <person name="Rios-Valencia D.G."/>
            <person name="Calderon-Gallegos A."/>
            <person name="de la Torre P."/>
            <person name="Carrero J.C."/>
            <person name="Sanchez-Flores A."/>
            <person name="Laclette J.P."/>
        </authorList>
    </citation>
    <scope>NUCLEOTIDE SEQUENCE [LARGE SCALE GENOMIC DNA]</scope>
    <source>
        <strain evidence="1">WFUcys</strain>
    </source>
</reference>